<evidence type="ECO:0000259" key="6">
    <source>
        <dbReference type="Pfam" id="PF00413"/>
    </source>
</evidence>
<evidence type="ECO:0000256" key="4">
    <source>
        <dbReference type="ARBA" id="ARBA00022833"/>
    </source>
</evidence>
<feature type="chain" id="PRO_5018028814" description="Peptidase M10 metallopeptidase domain-containing protein" evidence="5">
    <location>
        <begin position="21"/>
        <end position="192"/>
    </location>
</feature>
<dbReference type="SUPFAM" id="SSF55486">
    <property type="entry name" value="Metalloproteases ('zincins'), catalytic domain"/>
    <property type="match status" value="1"/>
</dbReference>
<gene>
    <name evidence="7" type="ORF">EDM59_30730</name>
</gene>
<name>A0A3M8CPR7_9BACL</name>
<keyword evidence="2" id="KW-0479">Metal-binding</keyword>
<evidence type="ECO:0000256" key="1">
    <source>
        <dbReference type="ARBA" id="ARBA00022670"/>
    </source>
</evidence>
<organism evidence="7 8">
    <name type="scientific">Brevibacillus nitrificans</name>
    <dbReference type="NCBI Taxonomy" id="651560"/>
    <lineage>
        <taxon>Bacteria</taxon>
        <taxon>Bacillati</taxon>
        <taxon>Bacillota</taxon>
        <taxon>Bacilli</taxon>
        <taxon>Bacillales</taxon>
        <taxon>Paenibacillaceae</taxon>
        <taxon>Brevibacillus</taxon>
    </lineage>
</organism>
<feature type="signal peptide" evidence="5">
    <location>
        <begin position="1"/>
        <end position="20"/>
    </location>
</feature>
<sequence length="192" mass="21690">MRKWILGLVLLLSLSTIVNADYTNSDAFWAGGGYENTSTYNNIEYWVEGEAESKYGTYINDAISDYSSISGVDFGFSEGDDFFNSDLYILVTEENDIYHGMGGVMVPCDWSGGNCNEVGTNTRWDAAGIFIFDDYMNSNNYSSNERNKVIVHEFGHLYALRHQTQANSVMYPERTTITSPTSLDISNLQWKY</sequence>
<evidence type="ECO:0000313" key="8">
    <source>
        <dbReference type="Proteomes" id="UP000269573"/>
    </source>
</evidence>
<protein>
    <recommendedName>
        <fullName evidence="6">Peptidase M10 metallopeptidase domain-containing protein</fullName>
    </recommendedName>
</protein>
<keyword evidence="8" id="KW-1185">Reference proteome</keyword>
<dbReference type="InterPro" id="IPR001818">
    <property type="entry name" value="Pept_M10_metallopeptidase"/>
</dbReference>
<dbReference type="AlphaFoldDB" id="A0A3M8CPR7"/>
<accession>A0A3M8CPR7</accession>
<dbReference type="RefSeq" id="WP_122927069.1">
    <property type="nucleotide sequence ID" value="NZ_RHHU01000031.1"/>
</dbReference>
<comment type="caution">
    <text evidence="7">The sequence shown here is derived from an EMBL/GenBank/DDBJ whole genome shotgun (WGS) entry which is preliminary data.</text>
</comment>
<dbReference type="Proteomes" id="UP000269573">
    <property type="component" value="Unassembled WGS sequence"/>
</dbReference>
<dbReference type="GO" id="GO:0004222">
    <property type="term" value="F:metalloendopeptidase activity"/>
    <property type="evidence" value="ECO:0007669"/>
    <property type="project" value="InterPro"/>
</dbReference>
<dbReference type="Gene3D" id="3.40.390.10">
    <property type="entry name" value="Collagenase (Catalytic Domain)"/>
    <property type="match status" value="1"/>
</dbReference>
<reference evidence="7 8" key="1">
    <citation type="submission" date="2018-10" db="EMBL/GenBank/DDBJ databases">
        <title>Phylogenomics of Brevibacillus.</title>
        <authorList>
            <person name="Dunlap C."/>
        </authorList>
    </citation>
    <scope>NUCLEOTIDE SEQUENCE [LARGE SCALE GENOMIC DNA]</scope>
    <source>
        <strain evidence="7 8">JCM 15774</strain>
    </source>
</reference>
<dbReference type="EMBL" id="RHHU01000031">
    <property type="protein sequence ID" value="RNB77762.1"/>
    <property type="molecule type" value="Genomic_DNA"/>
</dbReference>
<evidence type="ECO:0000256" key="5">
    <source>
        <dbReference type="SAM" id="SignalP"/>
    </source>
</evidence>
<feature type="domain" description="Peptidase M10 metallopeptidase" evidence="6">
    <location>
        <begin position="117"/>
        <end position="175"/>
    </location>
</feature>
<keyword evidence="3" id="KW-0378">Hydrolase</keyword>
<evidence type="ECO:0000256" key="3">
    <source>
        <dbReference type="ARBA" id="ARBA00022801"/>
    </source>
</evidence>
<dbReference type="GO" id="GO:0006508">
    <property type="term" value="P:proteolysis"/>
    <property type="evidence" value="ECO:0007669"/>
    <property type="project" value="UniProtKB-KW"/>
</dbReference>
<keyword evidence="1" id="KW-0645">Protease</keyword>
<dbReference type="Pfam" id="PF00413">
    <property type="entry name" value="Peptidase_M10"/>
    <property type="match status" value="1"/>
</dbReference>
<dbReference type="GO" id="GO:0008270">
    <property type="term" value="F:zinc ion binding"/>
    <property type="evidence" value="ECO:0007669"/>
    <property type="project" value="InterPro"/>
</dbReference>
<keyword evidence="4" id="KW-0862">Zinc</keyword>
<dbReference type="InterPro" id="IPR024079">
    <property type="entry name" value="MetalloPept_cat_dom_sf"/>
</dbReference>
<dbReference type="GO" id="GO:0031012">
    <property type="term" value="C:extracellular matrix"/>
    <property type="evidence" value="ECO:0007669"/>
    <property type="project" value="InterPro"/>
</dbReference>
<keyword evidence="5" id="KW-0732">Signal</keyword>
<proteinExistence type="predicted"/>
<evidence type="ECO:0000313" key="7">
    <source>
        <dbReference type="EMBL" id="RNB77762.1"/>
    </source>
</evidence>
<evidence type="ECO:0000256" key="2">
    <source>
        <dbReference type="ARBA" id="ARBA00022723"/>
    </source>
</evidence>